<reference evidence="10 11" key="1">
    <citation type="journal article" date="1999" name="DNA Res.">
        <title>Complete genome sequence of an aerobic hyper-thermophilic crenarchaeon, Aeropyrum pernix K1.</title>
        <authorList>
            <person name="Kawarabayasi Y."/>
            <person name="Hino Y."/>
            <person name="Horikawa H."/>
            <person name="Yamazaki S."/>
            <person name="Haikawa Y."/>
            <person name="Jin-no K."/>
            <person name="Takahashi M."/>
            <person name="Sekine M."/>
            <person name="Baba S."/>
            <person name="Ankai A."/>
            <person name="Kosugi H."/>
            <person name="Hosoyama A."/>
            <person name="Fukui S."/>
            <person name="Nagai Y."/>
            <person name="Nishijima K."/>
            <person name="Nakazawa H."/>
            <person name="Takamiya M."/>
            <person name="Masuda S."/>
            <person name="Funahashi T."/>
            <person name="Tanaka T."/>
            <person name="Kudoh Y."/>
            <person name="Yamazaki J."/>
            <person name="Kushida N."/>
            <person name="Oguchi A."/>
            <person name="Aoki K."/>
            <person name="Kubota K."/>
            <person name="Nakamura Y."/>
            <person name="Nomura N."/>
            <person name="Sako Y."/>
            <person name="Kikuchi H."/>
        </authorList>
    </citation>
    <scope>NUCLEOTIDE SEQUENCE [LARGE SCALE GENOMIC DNA]</scope>
    <source>
        <strain evidence="11">ATCC 700893 / DSM 11879 / JCM 9820 / NBRC 100138 / K1</strain>
    </source>
</reference>
<gene>
    <name evidence="10" type="ordered locus">APE_0943</name>
</gene>
<evidence type="ECO:0000256" key="7">
    <source>
        <dbReference type="ARBA" id="ARBA00023136"/>
    </source>
</evidence>
<dbReference type="AlphaFoldDB" id="Q9YDH0"/>
<keyword evidence="7 8" id="KW-0472">Membrane</keyword>
<dbReference type="Gene3D" id="1.10.3720.10">
    <property type="entry name" value="MetI-like"/>
    <property type="match status" value="1"/>
</dbReference>
<evidence type="ECO:0000256" key="3">
    <source>
        <dbReference type="ARBA" id="ARBA00022448"/>
    </source>
</evidence>
<feature type="domain" description="ABC transmembrane type-1" evidence="9">
    <location>
        <begin position="59"/>
        <end position="249"/>
    </location>
</feature>
<dbReference type="PANTHER" id="PTHR42929:SF1">
    <property type="entry name" value="INNER MEMBRANE ABC TRANSPORTER PERMEASE PROTEIN YDCU-RELATED"/>
    <property type="match status" value="1"/>
</dbReference>
<feature type="transmembrane region" description="Helical" evidence="8">
    <location>
        <begin position="55"/>
        <end position="82"/>
    </location>
</feature>
<evidence type="ECO:0000256" key="2">
    <source>
        <dbReference type="ARBA" id="ARBA00007069"/>
    </source>
</evidence>
<evidence type="ECO:0000256" key="5">
    <source>
        <dbReference type="ARBA" id="ARBA00022692"/>
    </source>
</evidence>
<evidence type="ECO:0000313" key="11">
    <source>
        <dbReference type="Proteomes" id="UP000002518"/>
    </source>
</evidence>
<dbReference type="EMBL" id="BA000002">
    <property type="protein sequence ID" value="BAA79927.1"/>
    <property type="molecule type" value="Genomic_DNA"/>
</dbReference>
<feature type="transmembrane region" description="Helical" evidence="8">
    <location>
        <begin position="127"/>
        <end position="151"/>
    </location>
</feature>
<feature type="transmembrane region" description="Helical" evidence="8">
    <location>
        <begin position="172"/>
        <end position="195"/>
    </location>
</feature>
<dbReference type="PROSITE" id="PS50928">
    <property type="entry name" value="ABC_TM1"/>
    <property type="match status" value="1"/>
</dbReference>
<keyword evidence="11" id="KW-1185">Reference proteome</keyword>
<dbReference type="KEGG" id="ape:APE_0943"/>
<protein>
    <submittedName>
        <fullName evidence="10">Spermidine/putrescine ABC transporter, permease protein</fullName>
    </submittedName>
</protein>
<feature type="transmembrane region" description="Helical" evidence="8">
    <location>
        <begin position="94"/>
        <end position="115"/>
    </location>
</feature>
<dbReference type="GO" id="GO:0005886">
    <property type="term" value="C:plasma membrane"/>
    <property type="evidence" value="ECO:0007669"/>
    <property type="project" value="UniProtKB-SubCell"/>
</dbReference>
<dbReference type="Pfam" id="PF00528">
    <property type="entry name" value="BPD_transp_1"/>
    <property type="match status" value="1"/>
</dbReference>
<sequence length="257" mass="27335">MLRSSSIAGYTALLAAPAALYLLAFFYAPLAYLAVYSGEEGFLGPYLEVLTRPHYYVVIANSAAVAAATALAVMLLALVPSYYIALEAGGRERIVLLALFVSPFIVDVLLRTLSIKLVLTLVGVKPGWTATFIGLVYENLPLGILFAFAGVSGVSRSLVEAARTLGAGRLEVYRSVVAPLALPWLAAGFVVVFLISFTDYVVPSLLGGTTGFTVGSLIYHLILSGDRWDLGSAVTLMVTLLSAAAAYLVFRQAYRVL</sequence>
<evidence type="ECO:0000256" key="6">
    <source>
        <dbReference type="ARBA" id="ARBA00022989"/>
    </source>
</evidence>
<organism evidence="10 11">
    <name type="scientific">Aeropyrum pernix (strain ATCC 700893 / DSM 11879 / JCM 9820 / NBRC 100138 / K1)</name>
    <dbReference type="NCBI Taxonomy" id="272557"/>
    <lineage>
        <taxon>Archaea</taxon>
        <taxon>Thermoproteota</taxon>
        <taxon>Thermoprotei</taxon>
        <taxon>Desulfurococcales</taxon>
        <taxon>Desulfurococcaceae</taxon>
        <taxon>Aeropyrum</taxon>
    </lineage>
</organism>
<evidence type="ECO:0000313" key="10">
    <source>
        <dbReference type="EMBL" id="BAA79927.1"/>
    </source>
</evidence>
<dbReference type="SUPFAM" id="SSF161098">
    <property type="entry name" value="MetI-like"/>
    <property type="match status" value="1"/>
</dbReference>
<evidence type="ECO:0000256" key="8">
    <source>
        <dbReference type="RuleBase" id="RU363032"/>
    </source>
</evidence>
<dbReference type="PIR" id="G72690">
    <property type="entry name" value="G72690"/>
</dbReference>
<dbReference type="CDD" id="cd06261">
    <property type="entry name" value="TM_PBP2"/>
    <property type="match status" value="1"/>
</dbReference>
<keyword evidence="3 8" id="KW-0813">Transport</keyword>
<dbReference type="EnsemblBacteria" id="BAA79927">
    <property type="protein sequence ID" value="BAA79927"/>
    <property type="gene ID" value="APE_0943"/>
</dbReference>
<feature type="transmembrane region" description="Helical" evidence="8">
    <location>
        <begin position="201"/>
        <end position="223"/>
    </location>
</feature>
<dbReference type="STRING" id="272557.APE_0943"/>
<evidence type="ECO:0000259" key="9">
    <source>
        <dbReference type="PROSITE" id="PS50928"/>
    </source>
</evidence>
<keyword evidence="4" id="KW-1003">Cell membrane</keyword>
<proteinExistence type="inferred from homology"/>
<dbReference type="eggNOG" id="arCOG00161">
    <property type="taxonomic scope" value="Archaea"/>
</dbReference>
<accession>Q9YDH0</accession>
<dbReference type="PANTHER" id="PTHR42929">
    <property type="entry name" value="INNER MEMBRANE ABC TRANSPORTER PERMEASE PROTEIN YDCU-RELATED-RELATED"/>
    <property type="match status" value="1"/>
</dbReference>
<dbReference type="GO" id="GO:0055085">
    <property type="term" value="P:transmembrane transport"/>
    <property type="evidence" value="ECO:0007669"/>
    <property type="project" value="InterPro"/>
</dbReference>
<dbReference type="InterPro" id="IPR000515">
    <property type="entry name" value="MetI-like"/>
</dbReference>
<evidence type="ECO:0000256" key="1">
    <source>
        <dbReference type="ARBA" id="ARBA00004651"/>
    </source>
</evidence>
<feature type="transmembrane region" description="Helical" evidence="8">
    <location>
        <begin position="230"/>
        <end position="250"/>
    </location>
</feature>
<feature type="transmembrane region" description="Helical" evidence="8">
    <location>
        <begin position="12"/>
        <end position="35"/>
    </location>
</feature>
<dbReference type="Proteomes" id="UP000002518">
    <property type="component" value="Chromosome"/>
</dbReference>
<evidence type="ECO:0000256" key="4">
    <source>
        <dbReference type="ARBA" id="ARBA00022475"/>
    </source>
</evidence>
<comment type="similarity">
    <text evidence="2">Belongs to the binding-protein-dependent transport system permease family. CysTW subfamily.</text>
</comment>
<keyword evidence="5 8" id="KW-0812">Transmembrane</keyword>
<name>Q9YDH0_AERPE</name>
<dbReference type="InterPro" id="IPR035906">
    <property type="entry name" value="MetI-like_sf"/>
</dbReference>
<keyword evidence="6 8" id="KW-1133">Transmembrane helix</keyword>
<comment type="subcellular location">
    <subcellularLocation>
        <location evidence="1 8">Cell membrane</location>
        <topology evidence="1 8">Multi-pass membrane protein</topology>
    </subcellularLocation>
</comment>